<feature type="compositionally biased region" description="Low complexity" evidence="1">
    <location>
        <begin position="68"/>
        <end position="83"/>
    </location>
</feature>
<feature type="compositionally biased region" description="Polar residues" evidence="1">
    <location>
        <begin position="84"/>
        <end position="102"/>
    </location>
</feature>
<accession>A0A657LQL5</accession>
<feature type="region of interest" description="Disordered" evidence="1">
    <location>
        <begin position="68"/>
        <end position="125"/>
    </location>
</feature>
<evidence type="ECO:0000313" key="4">
    <source>
        <dbReference type="Proteomes" id="UP000182661"/>
    </source>
</evidence>
<dbReference type="AlphaFoldDB" id="A0A657LQL5"/>
<keyword evidence="2" id="KW-0812">Transmembrane</keyword>
<keyword evidence="2" id="KW-0472">Membrane</keyword>
<dbReference type="Proteomes" id="UP000182661">
    <property type="component" value="Unassembled WGS sequence"/>
</dbReference>
<keyword evidence="2" id="KW-1133">Transmembrane helix</keyword>
<sequence>MATYTDERGDTVRTEETNRKVEATAVEARQGRLGRPVLYVLVGGLFLAMIAWGAAEFFGEAVDNDAATEVTQPTTGTSTPATPDNQPVVDNTQPAGESQQTAPVDRDPTPETGTGGQGAAPSATP</sequence>
<dbReference type="EMBL" id="LSRP01000098">
    <property type="protein sequence ID" value="OJF94436.1"/>
    <property type="molecule type" value="Genomic_DNA"/>
</dbReference>
<reference evidence="3 4" key="1">
    <citation type="submission" date="2016-02" db="EMBL/GenBank/DDBJ databases">
        <title>Genome sequencing of a beta-galactosidase producing bacteria Rhizobium sp. 59.</title>
        <authorList>
            <person name="Wang D."/>
            <person name="Kot W."/>
            <person name="Qin Y."/>
            <person name="Hansen L."/>
            <person name="Naqvi K."/>
            <person name="Rensing C."/>
        </authorList>
    </citation>
    <scope>NUCLEOTIDE SEQUENCE [LARGE SCALE GENOMIC DNA]</scope>
    <source>
        <strain evidence="3 4">59</strain>
    </source>
</reference>
<protein>
    <submittedName>
        <fullName evidence="3">Uncharacterized protein</fullName>
    </submittedName>
</protein>
<organism evidence="3 4">
    <name type="scientific">Pararhizobium antarcticum</name>
    <dbReference type="NCBI Taxonomy" id="1798805"/>
    <lineage>
        <taxon>Bacteria</taxon>
        <taxon>Pseudomonadati</taxon>
        <taxon>Pseudomonadota</taxon>
        <taxon>Alphaproteobacteria</taxon>
        <taxon>Hyphomicrobiales</taxon>
        <taxon>Rhizobiaceae</taxon>
        <taxon>Rhizobium/Agrobacterium group</taxon>
        <taxon>Pararhizobium</taxon>
    </lineage>
</organism>
<evidence type="ECO:0000256" key="1">
    <source>
        <dbReference type="SAM" id="MobiDB-lite"/>
    </source>
</evidence>
<gene>
    <name evidence="3" type="ORF">AX760_20155</name>
</gene>
<comment type="caution">
    <text evidence="3">The sequence shown here is derived from an EMBL/GenBank/DDBJ whole genome shotgun (WGS) entry which is preliminary data.</text>
</comment>
<evidence type="ECO:0000313" key="3">
    <source>
        <dbReference type="EMBL" id="OJF94436.1"/>
    </source>
</evidence>
<dbReference type="RefSeq" id="WP_071834125.1">
    <property type="nucleotide sequence ID" value="NZ_LSRP01000098.1"/>
</dbReference>
<feature type="transmembrane region" description="Helical" evidence="2">
    <location>
        <begin position="37"/>
        <end position="55"/>
    </location>
</feature>
<proteinExistence type="predicted"/>
<keyword evidence="4" id="KW-1185">Reference proteome</keyword>
<evidence type="ECO:0000256" key="2">
    <source>
        <dbReference type="SAM" id="Phobius"/>
    </source>
</evidence>
<name>A0A657LQL5_9HYPH</name>